<evidence type="ECO:0000313" key="4">
    <source>
        <dbReference type="Proteomes" id="UP001596411"/>
    </source>
</evidence>
<feature type="domain" description="Flagellar hook-length control protein-like C-terminal" evidence="2">
    <location>
        <begin position="347"/>
        <end position="413"/>
    </location>
</feature>
<reference evidence="4" key="1">
    <citation type="journal article" date="2019" name="Int. J. Syst. Evol. Microbiol.">
        <title>The Global Catalogue of Microorganisms (GCM) 10K type strain sequencing project: providing services to taxonomists for standard genome sequencing and annotation.</title>
        <authorList>
            <consortium name="The Broad Institute Genomics Platform"/>
            <consortium name="The Broad Institute Genome Sequencing Center for Infectious Disease"/>
            <person name="Wu L."/>
            <person name="Ma J."/>
        </authorList>
    </citation>
    <scope>NUCLEOTIDE SEQUENCE [LARGE SCALE GENOMIC DNA]</scope>
    <source>
        <strain evidence="4">CGMCC 1.13666</strain>
    </source>
</reference>
<keyword evidence="3" id="KW-0282">Flagellum</keyword>
<name>A0ABW2F1I7_9GAMM</name>
<feature type="compositionally biased region" description="Basic and acidic residues" evidence="1">
    <location>
        <begin position="45"/>
        <end position="56"/>
    </location>
</feature>
<dbReference type="RefSeq" id="WP_346063350.1">
    <property type="nucleotide sequence ID" value="NZ_BAAADR010000017.1"/>
</dbReference>
<accession>A0ABW2F1I7</accession>
<feature type="compositionally biased region" description="Low complexity" evidence="1">
    <location>
        <begin position="258"/>
        <end position="278"/>
    </location>
</feature>
<feature type="compositionally biased region" description="Pro residues" evidence="1">
    <location>
        <begin position="212"/>
        <end position="222"/>
    </location>
</feature>
<evidence type="ECO:0000256" key="1">
    <source>
        <dbReference type="SAM" id="MobiDB-lite"/>
    </source>
</evidence>
<proteinExistence type="predicted"/>
<sequence length="427" mass="45219">MSGITPILDTLLHQVLGKRVDHAPPRDLNEPVRPLNAADATRALHSDSRLDGRRPPIADLAPTAQRGEGRPVAPQAATPPAAGSFQTHFSPTARTIADLLIRFPAPPSAVRPPAPLVPEGQAPGGEALAQRLEGSIRHSGLFHESHLARWYRGELPRAALAQEPQQWRTLSFRPAEAPPPLAPWRPSPAAPPSLGSGAERGATTPTAASPPAVTPPFLPPSAPRLAGAEPQALSQGRAPLVPASPSTAPPDQARPVSPGGQAPPVAQAQQAAAQGEVAEPGEERREPLAVRTGEPVAESLQGLLRHQLELLVNPVVRWEGDVWSGIFMALMIQLPAGHEERARQEAEGEEGRDETWASELTLVLPGLGELAVRLHLVSRRLNLTLDSGDAAVVGRLEAGLPRLAERLEALGFEARLAARHRPAEEAS</sequence>
<keyword evidence="4" id="KW-1185">Reference proteome</keyword>
<keyword evidence="3" id="KW-0966">Cell projection</keyword>
<evidence type="ECO:0000259" key="2">
    <source>
        <dbReference type="Pfam" id="PF02120"/>
    </source>
</evidence>
<feature type="compositionally biased region" description="Pro residues" evidence="1">
    <location>
        <begin position="176"/>
        <end position="191"/>
    </location>
</feature>
<protein>
    <submittedName>
        <fullName evidence="3">Flagellar hook-length control protein FliK</fullName>
    </submittedName>
</protein>
<keyword evidence="3" id="KW-0969">Cilium</keyword>
<comment type="caution">
    <text evidence="3">The sequence shown here is derived from an EMBL/GenBank/DDBJ whole genome shotgun (WGS) entry which is preliminary data.</text>
</comment>
<dbReference type="Pfam" id="PF02120">
    <property type="entry name" value="Flg_hook"/>
    <property type="match status" value="1"/>
</dbReference>
<evidence type="ECO:0000313" key="3">
    <source>
        <dbReference type="EMBL" id="MFC7090762.1"/>
    </source>
</evidence>
<feature type="region of interest" description="Disordered" evidence="1">
    <location>
        <begin position="45"/>
        <end position="87"/>
    </location>
</feature>
<feature type="compositionally biased region" description="Low complexity" evidence="1">
    <location>
        <begin position="192"/>
        <end position="211"/>
    </location>
</feature>
<dbReference type="InterPro" id="IPR021136">
    <property type="entry name" value="Flagellar_hook_control-like_C"/>
</dbReference>
<feature type="region of interest" description="Disordered" evidence="1">
    <location>
        <begin position="173"/>
        <end position="293"/>
    </location>
</feature>
<dbReference type="Proteomes" id="UP001596411">
    <property type="component" value="Unassembled WGS sequence"/>
</dbReference>
<dbReference type="EMBL" id="JBHSZP010000028">
    <property type="protein sequence ID" value="MFC7090762.1"/>
    <property type="molecule type" value="Genomic_DNA"/>
</dbReference>
<feature type="compositionally biased region" description="Low complexity" evidence="1">
    <location>
        <begin position="71"/>
        <end position="82"/>
    </location>
</feature>
<gene>
    <name evidence="3" type="ORF">ACFQH5_14505</name>
</gene>
<organism evidence="3 4">
    <name type="scientific">Halomonas salifodinae</name>
    <dbReference type="NCBI Taxonomy" id="438745"/>
    <lineage>
        <taxon>Bacteria</taxon>
        <taxon>Pseudomonadati</taxon>
        <taxon>Pseudomonadota</taxon>
        <taxon>Gammaproteobacteria</taxon>
        <taxon>Oceanospirillales</taxon>
        <taxon>Halomonadaceae</taxon>
        <taxon>Halomonas</taxon>
    </lineage>
</organism>